<keyword evidence="3" id="KW-1185">Reference proteome</keyword>
<evidence type="ECO:0000313" key="2">
    <source>
        <dbReference type="EMBL" id="PRY94484.1"/>
    </source>
</evidence>
<dbReference type="Pfam" id="PF02649">
    <property type="entry name" value="GCHY-1"/>
    <property type="match status" value="1"/>
</dbReference>
<dbReference type="Proteomes" id="UP000238801">
    <property type="component" value="Unassembled WGS sequence"/>
</dbReference>
<dbReference type="GO" id="GO:0003934">
    <property type="term" value="F:GTP cyclohydrolase I activity"/>
    <property type="evidence" value="ECO:0007669"/>
    <property type="project" value="InterPro"/>
</dbReference>
<dbReference type="OrthoDB" id="239637at2"/>
<protein>
    <submittedName>
        <fullName evidence="2">GTP cyclohydrolase I</fullName>
    </submittedName>
</protein>
<comment type="caution">
    <text evidence="2">The sequence shown here is derived from an EMBL/GenBank/DDBJ whole genome shotgun (WGS) entry which is preliminary data.</text>
</comment>
<dbReference type="EMBL" id="PVTT01000001">
    <property type="protein sequence ID" value="PRY94484.1"/>
    <property type="molecule type" value="Genomic_DNA"/>
</dbReference>
<proteinExistence type="predicted"/>
<dbReference type="InterPro" id="IPR003801">
    <property type="entry name" value="GTP_cyclohydrolase_FolE2/MptA"/>
</dbReference>
<dbReference type="AlphaFoldDB" id="A0A2T0X6I6"/>
<dbReference type="PANTHER" id="PTHR36445:SF1">
    <property type="entry name" value="GTP CYCLOHYDROLASE MPTA"/>
    <property type="match status" value="1"/>
</dbReference>
<dbReference type="Gene3D" id="3.10.270.10">
    <property type="entry name" value="Urate Oxidase"/>
    <property type="match status" value="1"/>
</dbReference>
<reference evidence="2 3" key="1">
    <citation type="submission" date="2018-03" db="EMBL/GenBank/DDBJ databases">
        <title>Genomic Encyclopedia of Archaeal and Bacterial Type Strains, Phase II (KMG-II): from individual species to whole genera.</title>
        <authorList>
            <person name="Goeker M."/>
        </authorList>
    </citation>
    <scope>NUCLEOTIDE SEQUENCE [LARGE SCALE GENOMIC DNA]</scope>
    <source>
        <strain evidence="2 3">DSM 29318</strain>
    </source>
</reference>
<name>A0A2T0X6I6_9RHOB</name>
<gene>
    <name evidence="2" type="ORF">BCF33_0075</name>
</gene>
<sequence length="360" mass="38914">MNGLSDDIRTPTRREAEDALALLTRWARGRGALEVGTLNPALSALGGGVAEGYPALSRLYPEGFVADPAYRATLPDLQNGPATLIRGAPRRIQHVGVAGFRLPLRWAVADGEHVLETAVTGTVSLEADRKGINMSRIMRGFYDRAGTAFDWAVMEDVLDAYLDGIGTADARLHCAIRLPLEQEALRSGLVGWQHYDVGFEVVREGAARTRILHVDYLYSSTCPCSLELSEHARRARGQLATPHSQRSVARLSVVVEGGLDPAEVIAMCRAKVPTEVQVMVKREDEQAFAELNAANPIFVEDAARLFAEGLNGLSEAGDFCVACSHQESLHAHDAVSVLTEGETFAGPLPPDLFAGLRRPL</sequence>
<dbReference type="NCBIfam" id="NF010200">
    <property type="entry name" value="PRK13674.1-1"/>
    <property type="match status" value="1"/>
</dbReference>
<evidence type="ECO:0000256" key="1">
    <source>
        <dbReference type="ARBA" id="ARBA00022801"/>
    </source>
</evidence>
<organism evidence="2 3">
    <name type="scientific">Hasllibacter halocynthiae</name>
    <dbReference type="NCBI Taxonomy" id="595589"/>
    <lineage>
        <taxon>Bacteria</taxon>
        <taxon>Pseudomonadati</taxon>
        <taxon>Pseudomonadota</taxon>
        <taxon>Alphaproteobacteria</taxon>
        <taxon>Rhodobacterales</taxon>
        <taxon>Roseobacteraceae</taxon>
        <taxon>Hasllibacter</taxon>
    </lineage>
</organism>
<keyword evidence="1 2" id="KW-0378">Hydrolase</keyword>
<dbReference type="RefSeq" id="WP_106158979.1">
    <property type="nucleotide sequence ID" value="NZ_PVTT01000001.1"/>
</dbReference>
<dbReference type="PANTHER" id="PTHR36445">
    <property type="entry name" value="GTP CYCLOHYDROLASE MPTA"/>
    <property type="match status" value="1"/>
</dbReference>
<evidence type="ECO:0000313" key="3">
    <source>
        <dbReference type="Proteomes" id="UP000238801"/>
    </source>
</evidence>
<accession>A0A2T0X6I6</accession>